<dbReference type="Pfam" id="PF04392">
    <property type="entry name" value="ABC_sub_bind"/>
    <property type="match status" value="1"/>
</dbReference>
<dbReference type="Proteomes" id="UP000316649">
    <property type="component" value="Unassembled WGS sequence"/>
</dbReference>
<sequence>MNNLIIKRGLTLLAAISLIALSATTVVLAANKHVAISQIVEHPALDAARQGIEDELAENGYVVGKNLKWSYESAQGSPSTAAQIAKKFAGDKPDLVIGISTPSAQTLAASARGIPLIFSAVTDPLAAKLVDNLEKPGGMITGTSDALPIEKHLDLIQELVPNLKKLGVMFNPGEANSVSSVNQLKSAAEKRGWEIVEGGAAKSSEVLAAARSLVGKVDAIYVPTDNTVVSAFESVVRVGQQAKLPVIAGDTSSVARGAAAAVGFNYYDVGRQTGRMAALVLNGEKPGNIPVETVQKTELYLNVGSAKKMGISFTDNLLSRAAKVVE</sequence>
<dbReference type="OrthoDB" id="9776955at2"/>
<evidence type="ECO:0000313" key="3">
    <source>
        <dbReference type="Proteomes" id="UP000316649"/>
    </source>
</evidence>
<dbReference type="EMBL" id="VMNH01000024">
    <property type="protein sequence ID" value="TVO70503.1"/>
    <property type="molecule type" value="Genomic_DNA"/>
</dbReference>
<accession>A0A558DPZ4</accession>
<proteinExistence type="predicted"/>
<dbReference type="PANTHER" id="PTHR35271:SF1">
    <property type="entry name" value="ABC TRANSPORTER, SUBSTRATE-BINDING LIPOPROTEIN"/>
    <property type="match status" value="1"/>
</dbReference>
<feature type="chain" id="PRO_5021755270" evidence="1">
    <location>
        <begin position="30"/>
        <end position="326"/>
    </location>
</feature>
<dbReference type="SUPFAM" id="SSF53822">
    <property type="entry name" value="Periplasmic binding protein-like I"/>
    <property type="match status" value="1"/>
</dbReference>
<gene>
    <name evidence="2" type="ORF">FHP88_16585</name>
</gene>
<evidence type="ECO:0000256" key="1">
    <source>
        <dbReference type="SAM" id="SignalP"/>
    </source>
</evidence>
<evidence type="ECO:0000313" key="2">
    <source>
        <dbReference type="EMBL" id="TVO70503.1"/>
    </source>
</evidence>
<dbReference type="RefSeq" id="WP_144360217.1">
    <property type="nucleotide sequence ID" value="NZ_VMNH01000024.1"/>
</dbReference>
<feature type="signal peptide" evidence="1">
    <location>
        <begin position="1"/>
        <end position="29"/>
    </location>
</feature>
<dbReference type="CDD" id="cd06325">
    <property type="entry name" value="PBP1_ABC_unchar_transporter"/>
    <property type="match status" value="1"/>
</dbReference>
<reference evidence="2 3" key="1">
    <citation type="submission" date="2019-07" db="EMBL/GenBank/DDBJ databases">
        <title>The pathways for chlorine oxyanion respiration interact through the shared metabolite chlorate.</title>
        <authorList>
            <person name="Barnum T.P."/>
            <person name="Cheng Y."/>
            <person name="Hill K.A."/>
            <person name="Lucas L.N."/>
            <person name="Carlson H.K."/>
            <person name="Coates J.D."/>
        </authorList>
    </citation>
    <scope>NUCLEOTIDE SEQUENCE [LARGE SCALE GENOMIC DNA]</scope>
    <source>
        <strain evidence="2 3">BK-1</strain>
    </source>
</reference>
<dbReference type="Gene3D" id="3.40.50.2300">
    <property type="match status" value="2"/>
</dbReference>
<organism evidence="2 3">
    <name type="scientific">Sedimenticola selenatireducens</name>
    <dbReference type="NCBI Taxonomy" id="191960"/>
    <lineage>
        <taxon>Bacteria</taxon>
        <taxon>Pseudomonadati</taxon>
        <taxon>Pseudomonadota</taxon>
        <taxon>Gammaproteobacteria</taxon>
        <taxon>Chromatiales</taxon>
        <taxon>Sedimenticolaceae</taxon>
        <taxon>Sedimenticola</taxon>
    </lineage>
</organism>
<comment type="caution">
    <text evidence="2">The sequence shown here is derived from an EMBL/GenBank/DDBJ whole genome shotgun (WGS) entry which is preliminary data.</text>
</comment>
<keyword evidence="1" id="KW-0732">Signal</keyword>
<dbReference type="PANTHER" id="PTHR35271">
    <property type="entry name" value="ABC TRANSPORTER, SUBSTRATE-BINDING LIPOPROTEIN-RELATED"/>
    <property type="match status" value="1"/>
</dbReference>
<name>A0A558DPZ4_9GAMM</name>
<dbReference type="InterPro" id="IPR028082">
    <property type="entry name" value="Peripla_BP_I"/>
</dbReference>
<dbReference type="AlphaFoldDB" id="A0A558DPZ4"/>
<dbReference type="InterPro" id="IPR007487">
    <property type="entry name" value="ABC_transpt-TYRBP-like"/>
</dbReference>
<keyword evidence="3" id="KW-1185">Reference proteome</keyword>
<protein>
    <submittedName>
        <fullName evidence="2">ABC transporter substrate-binding protein</fullName>
    </submittedName>
</protein>